<dbReference type="HOGENOM" id="CLU_186016_0_0_9"/>
<feature type="transmembrane region" description="Helical" evidence="1">
    <location>
        <begin position="72"/>
        <end position="93"/>
    </location>
</feature>
<evidence type="ECO:0000256" key="1">
    <source>
        <dbReference type="SAM" id="Phobius"/>
    </source>
</evidence>
<keyword evidence="3" id="KW-1185">Reference proteome</keyword>
<dbReference type="EMBL" id="GG698804">
    <property type="protein sequence ID" value="EEU30148.1"/>
    <property type="molecule type" value="Genomic_DNA"/>
</dbReference>
<name>C7XW88_9LACO</name>
<evidence type="ECO:0000313" key="3">
    <source>
        <dbReference type="Proteomes" id="UP000003987"/>
    </source>
</evidence>
<dbReference type="AlphaFoldDB" id="C7XW88"/>
<dbReference type="eggNOG" id="ENOG5030AYE">
    <property type="taxonomic scope" value="Bacteria"/>
</dbReference>
<evidence type="ECO:0000313" key="2">
    <source>
        <dbReference type="EMBL" id="EEU30148.1"/>
    </source>
</evidence>
<keyword evidence="1" id="KW-0472">Membrane</keyword>
<dbReference type="STRING" id="575594.HMPREF0501_01153"/>
<reference evidence="2 3" key="1">
    <citation type="submission" date="2009-06" db="EMBL/GenBank/DDBJ databases">
        <title>The Genome Sequence of Lactobacillus coleohominis strain 101-4-CHN.</title>
        <authorList>
            <consortium name="The Broad Institute Genome Sequencing Platform"/>
            <person name="Ward D."/>
            <person name="Young S.K."/>
            <person name="Zeng Q."/>
            <person name="Koehrsen M."/>
            <person name="Alvarado L."/>
            <person name="Berlin A."/>
            <person name="Borenstein D."/>
            <person name="Chen Z."/>
            <person name="Engels R."/>
            <person name="Freedman E."/>
            <person name="Gellesch M."/>
            <person name="Goldberg J."/>
            <person name="Griggs A."/>
            <person name="Gujja S."/>
            <person name="Heiman D."/>
            <person name="Hepburn T."/>
            <person name="Howarth C."/>
            <person name="Jen D."/>
            <person name="Larson L."/>
            <person name="Lewis B."/>
            <person name="Mehta T."/>
            <person name="Park D."/>
            <person name="Pearson M."/>
            <person name="Roberts A."/>
            <person name="Saif S."/>
            <person name="Shea T."/>
            <person name="Shenoy N."/>
            <person name="Sisk P."/>
            <person name="Stolte C."/>
            <person name="Sykes S."/>
            <person name="Walk T."/>
            <person name="White J."/>
            <person name="Yandava C."/>
            <person name="Liu Y."/>
            <person name="Xu Q."/>
            <person name="Lander E."/>
            <person name="Nusbaum C."/>
            <person name="Galagan J."/>
            <person name="Birren B."/>
        </authorList>
    </citation>
    <scope>NUCLEOTIDE SEQUENCE [LARGE SCALE GENOMIC DNA]</scope>
    <source>
        <strain evidence="2 3">101-4-CHN</strain>
    </source>
</reference>
<keyword evidence="1" id="KW-0812">Transmembrane</keyword>
<protein>
    <submittedName>
        <fullName evidence="2">Uncharacterized protein</fullName>
    </submittedName>
</protein>
<proteinExistence type="predicted"/>
<gene>
    <name evidence="2" type="ORF">HMPREF0501_01153</name>
</gene>
<feature type="transmembrane region" description="Helical" evidence="1">
    <location>
        <begin position="38"/>
        <end position="60"/>
    </location>
</feature>
<feature type="transmembrane region" description="Helical" evidence="1">
    <location>
        <begin position="12"/>
        <end position="32"/>
    </location>
</feature>
<keyword evidence="1" id="KW-1133">Transmembrane helix</keyword>
<accession>C7XW88</accession>
<organism evidence="2 3">
    <name type="scientific">Limosilactobacillus coleohominis 101-4-CHN</name>
    <dbReference type="NCBI Taxonomy" id="575594"/>
    <lineage>
        <taxon>Bacteria</taxon>
        <taxon>Bacillati</taxon>
        <taxon>Bacillota</taxon>
        <taxon>Bacilli</taxon>
        <taxon>Lactobacillales</taxon>
        <taxon>Lactobacillaceae</taxon>
        <taxon>Limosilactobacillus</taxon>
    </lineage>
</organism>
<sequence length="94" mass="10287">MNSKIGEIVDRRTLLSGLAFVLGLVFLASFTIQHNHFYSGICGIIGCLAIVGGFIGLHWDKIQSGDRHMKRTVRLLLALCLVLIILNVIAKLLG</sequence>
<dbReference type="Proteomes" id="UP000003987">
    <property type="component" value="Unassembled WGS sequence"/>
</dbReference>